<dbReference type="RefSeq" id="WP_209337423.1">
    <property type="nucleotide sequence ID" value="NZ_JAGIYY010000014.1"/>
</dbReference>
<accession>A0A8J7ULW8</accession>
<dbReference type="AlphaFoldDB" id="A0A8J7ULW8"/>
<dbReference type="EMBL" id="JAGIYY010000014">
    <property type="protein sequence ID" value="MBP0441390.1"/>
    <property type="molecule type" value="Genomic_DNA"/>
</dbReference>
<keyword evidence="2" id="KW-1185">Reference proteome</keyword>
<evidence type="ECO:0000313" key="2">
    <source>
        <dbReference type="Proteomes" id="UP000666240"/>
    </source>
</evidence>
<proteinExistence type="predicted"/>
<dbReference type="Proteomes" id="UP000666240">
    <property type="component" value="Unassembled WGS sequence"/>
</dbReference>
<organism evidence="1 2">
    <name type="scientific">Tianweitania sediminis</name>
    <dbReference type="NCBI Taxonomy" id="1502156"/>
    <lineage>
        <taxon>Bacteria</taxon>
        <taxon>Pseudomonadati</taxon>
        <taxon>Pseudomonadota</taxon>
        <taxon>Alphaproteobacteria</taxon>
        <taxon>Hyphomicrobiales</taxon>
        <taxon>Phyllobacteriaceae</taxon>
        <taxon>Tianweitania</taxon>
    </lineage>
</organism>
<protein>
    <submittedName>
        <fullName evidence="1">Uncharacterized protein</fullName>
    </submittedName>
</protein>
<gene>
    <name evidence="1" type="ORF">J5Y06_22325</name>
</gene>
<evidence type="ECO:0000313" key="1">
    <source>
        <dbReference type="EMBL" id="MBP0441390.1"/>
    </source>
</evidence>
<reference evidence="1" key="1">
    <citation type="submission" date="2021-03" db="EMBL/GenBank/DDBJ databases">
        <title>Genome sequencing and assembly of Tianweitania sediminis.</title>
        <authorList>
            <person name="Chhetri G."/>
        </authorList>
    </citation>
    <scope>NUCLEOTIDE SEQUENCE</scope>
    <source>
        <strain evidence="1">Z8</strain>
    </source>
</reference>
<comment type="caution">
    <text evidence="1">The sequence shown here is derived from an EMBL/GenBank/DDBJ whole genome shotgun (WGS) entry which is preliminary data.</text>
</comment>
<name>A0A8J7ULW8_9HYPH</name>
<sequence length="52" mass="5752">MVRVLPGWAETEAAVAMTDRIAEQAGADYEDGKKIIMDSLRGTHRAGHQERL</sequence>